<dbReference type="EMBL" id="CP089982">
    <property type="protein sequence ID" value="WXA90227.1"/>
    <property type="molecule type" value="Genomic_DNA"/>
</dbReference>
<gene>
    <name evidence="1" type="ORF">LZC95_27665</name>
</gene>
<accession>A0ABZ2JUT8</accession>
<reference evidence="1 2" key="1">
    <citation type="submission" date="2021-12" db="EMBL/GenBank/DDBJ databases">
        <title>Discovery of the Pendulisporaceae a myxobacterial family with distinct sporulation behavior and unique specialized metabolism.</title>
        <authorList>
            <person name="Garcia R."/>
            <person name="Popoff A."/>
            <person name="Bader C.D."/>
            <person name="Loehr J."/>
            <person name="Walesch S."/>
            <person name="Walt C."/>
            <person name="Boldt J."/>
            <person name="Bunk B."/>
            <person name="Haeckl F.J.F.P.J."/>
            <person name="Gunesch A.P."/>
            <person name="Birkelbach J."/>
            <person name="Nuebel U."/>
            <person name="Pietschmann T."/>
            <person name="Bach T."/>
            <person name="Mueller R."/>
        </authorList>
    </citation>
    <scope>NUCLEOTIDE SEQUENCE [LARGE SCALE GENOMIC DNA]</scope>
    <source>
        <strain evidence="1 2">MSr12523</strain>
    </source>
</reference>
<dbReference type="Proteomes" id="UP001379533">
    <property type="component" value="Chromosome"/>
</dbReference>
<keyword evidence="2" id="KW-1185">Reference proteome</keyword>
<dbReference type="Gene3D" id="3.90.70.10">
    <property type="entry name" value="Cysteine proteinases"/>
    <property type="match status" value="1"/>
</dbReference>
<evidence type="ECO:0000313" key="2">
    <source>
        <dbReference type="Proteomes" id="UP001379533"/>
    </source>
</evidence>
<dbReference type="PROSITE" id="PS51257">
    <property type="entry name" value="PROKAR_LIPOPROTEIN"/>
    <property type="match status" value="1"/>
</dbReference>
<dbReference type="RefSeq" id="WP_394840840.1">
    <property type="nucleotide sequence ID" value="NZ_CP089982.1"/>
</dbReference>
<name>A0ABZ2JUT8_9BACT</name>
<dbReference type="SUPFAM" id="SSF54001">
    <property type="entry name" value="Cysteine proteinases"/>
    <property type="match status" value="1"/>
</dbReference>
<sequence length="407" mass="44464">MALRWYAVATGVSAALLCGCASSHDSSGGARSDGIVDVPQTPVERQSIGNCWLYAEASWIESMHLSATGEVFDISQSYWTYWHWFDQIAAQGANTIETGGNNEIGNRIVALRGLVRGADFVATDPNGEMSERQKSALEAIQRELASGRLSAFSGRGNGALIRQVLDDAWDLPRETRAWLDRAFGADASRALTPQDTPIVSPGAFQVRYADRSTDSEKAAFKTASLSHALADWHSVPYPADERPRRDFLVRVQKALHDRQPVLLSWDVDFNALESGNNERRGSFNMTTLRAAGGPGTQGGHMVVLEDYQATTESFGLLRAGTTLDPNQPADKSKLDAALLPSTQIQFLRVKNSWGTFREDRGTVPGFPGYHDLYMDYLNGPIAWCPGSSWFCGGMTIPLRTVGLPPGY</sequence>
<protein>
    <submittedName>
        <fullName evidence="1">Uncharacterized protein</fullName>
    </submittedName>
</protein>
<dbReference type="InterPro" id="IPR038765">
    <property type="entry name" value="Papain-like_cys_pep_sf"/>
</dbReference>
<evidence type="ECO:0000313" key="1">
    <source>
        <dbReference type="EMBL" id="WXA90227.1"/>
    </source>
</evidence>
<proteinExistence type="predicted"/>
<organism evidence="1 2">
    <name type="scientific">Pendulispora brunnea</name>
    <dbReference type="NCBI Taxonomy" id="2905690"/>
    <lineage>
        <taxon>Bacteria</taxon>
        <taxon>Pseudomonadati</taxon>
        <taxon>Myxococcota</taxon>
        <taxon>Myxococcia</taxon>
        <taxon>Myxococcales</taxon>
        <taxon>Sorangiineae</taxon>
        <taxon>Pendulisporaceae</taxon>
        <taxon>Pendulispora</taxon>
    </lineage>
</organism>